<dbReference type="GO" id="GO:0003677">
    <property type="term" value="F:DNA binding"/>
    <property type="evidence" value="ECO:0007669"/>
    <property type="project" value="InterPro"/>
</dbReference>
<dbReference type="PANTHER" id="PTHR35010:SF2">
    <property type="entry name" value="BLL4672 PROTEIN"/>
    <property type="match status" value="1"/>
</dbReference>
<dbReference type="PANTHER" id="PTHR35010">
    <property type="entry name" value="BLL4672 PROTEIN-RELATED"/>
    <property type="match status" value="1"/>
</dbReference>
<dbReference type="Gene3D" id="1.10.260.40">
    <property type="entry name" value="lambda repressor-like DNA-binding domains"/>
    <property type="match status" value="1"/>
</dbReference>
<evidence type="ECO:0000313" key="2">
    <source>
        <dbReference type="EMBL" id="XDQ43619.1"/>
    </source>
</evidence>
<protein>
    <submittedName>
        <fullName evidence="2">Helix-turn-helix transcriptional regulator</fullName>
    </submittedName>
</protein>
<dbReference type="Pfam" id="PF17765">
    <property type="entry name" value="MLTR_LBD"/>
    <property type="match status" value="1"/>
</dbReference>
<proteinExistence type="predicted"/>
<organism evidence="2">
    <name type="scientific">Streptomyces sp. R39</name>
    <dbReference type="NCBI Taxonomy" id="3238631"/>
    <lineage>
        <taxon>Bacteria</taxon>
        <taxon>Bacillati</taxon>
        <taxon>Actinomycetota</taxon>
        <taxon>Actinomycetes</taxon>
        <taxon>Kitasatosporales</taxon>
        <taxon>Streptomycetaceae</taxon>
        <taxon>Streptomyces</taxon>
    </lineage>
</organism>
<sequence length="313" mass="35189">MEDVTTGGVTMATTAHRRRPELAAFLRSRRARVQPADVGMPPGLRRRTPGLRREEVAQLSGVGVTWYTWLEQGRPINASAQVLDAVARTLRLDPPEREHLYRLAEVPFAPVPEGLSRSVGAEVQGILDALDPLMAVVYTSRYDVLATNAAYRDLFLVPETVRIGVPNVLWTLFTVPEEACPVVQRECELPMMVATLRSSYGRHVGEPAWEDFIRALSQASGYFARLWTNGAVVQPGPRVKTFRHEAVGELRMRSQSLSIDGMPEARIVVYTPEDEESRERTALLRKRRQRLWPVTEEKATEIIREWNAGNPAL</sequence>
<gene>
    <name evidence="2" type="ORF">AB5J52_15845</name>
</gene>
<dbReference type="EMBL" id="CP163441">
    <property type="protein sequence ID" value="XDQ43619.1"/>
    <property type="molecule type" value="Genomic_DNA"/>
</dbReference>
<dbReference type="AlphaFoldDB" id="A0AB39QMH2"/>
<dbReference type="InterPro" id="IPR041413">
    <property type="entry name" value="MLTR_LBD"/>
</dbReference>
<dbReference type="Gene3D" id="3.30.450.180">
    <property type="match status" value="1"/>
</dbReference>
<dbReference type="RefSeq" id="WP_369222714.1">
    <property type="nucleotide sequence ID" value="NZ_CP163441.1"/>
</dbReference>
<name>A0AB39QMH2_9ACTN</name>
<accession>A0AB39QMH2</accession>
<dbReference type="SUPFAM" id="SSF47413">
    <property type="entry name" value="lambda repressor-like DNA-binding domains"/>
    <property type="match status" value="1"/>
</dbReference>
<dbReference type="CDD" id="cd00093">
    <property type="entry name" value="HTH_XRE"/>
    <property type="match status" value="1"/>
</dbReference>
<reference evidence="2" key="1">
    <citation type="submission" date="2024-07" db="EMBL/GenBank/DDBJ databases">
        <authorList>
            <person name="Yu S.T."/>
        </authorList>
    </citation>
    <scope>NUCLEOTIDE SEQUENCE</scope>
    <source>
        <strain evidence="2">R39</strain>
    </source>
</reference>
<dbReference type="SMART" id="SM00530">
    <property type="entry name" value="HTH_XRE"/>
    <property type="match status" value="1"/>
</dbReference>
<evidence type="ECO:0000259" key="1">
    <source>
        <dbReference type="SMART" id="SM00530"/>
    </source>
</evidence>
<feature type="domain" description="HTH cro/C1-type" evidence="1">
    <location>
        <begin position="25"/>
        <end position="97"/>
    </location>
</feature>
<dbReference type="InterPro" id="IPR001387">
    <property type="entry name" value="Cro/C1-type_HTH"/>
</dbReference>
<dbReference type="InterPro" id="IPR010982">
    <property type="entry name" value="Lambda_DNA-bd_dom_sf"/>
</dbReference>
<dbReference type="Pfam" id="PF13560">
    <property type="entry name" value="HTH_31"/>
    <property type="match status" value="1"/>
</dbReference>